<keyword evidence="1" id="KW-0812">Transmembrane</keyword>
<evidence type="ECO:0000256" key="1">
    <source>
        <dbReference type="SAM" id="Phobius"/>
    </source>
</evidence>
<comment type="caution">
    <text evidence="2">The sequence shown here is derived from an EMBL/GenBank/DDBJ whole genome shotgun (WGS) entry which is preliminary data.</text>
</comment>
<dbReference type="RefSeq" id="WP_138239196.1">
    <property type="nucleotide sequence ID" value="NZ_VBRY01000006.1"/>
</dbReference>
<organism evidence="2 3">
    <name type="scientific">Mariprofundus erugo</name>
    <dbReference type="NCBI Taxonomy" id="2528639"/>
    <lineage>
        <taxon>Bacteria</taxon>
        <taxon>Pseudomonadati</taxon>
        <taxon>Pseudomonadota</taxon>
        <taxon>Candidatius Mariprofundia</taxon>
        <taxon>Mariprofundales</taxon>
        <taxon>Mariprofundaceae</taxon>
        <taxon>Mariprofundus</taxon>
    </lineage>
</organism>
<proteinExistence type="predicted"/>
<feature type="transmembrane region" description="Helical" evidence="1">
    <location>
        <begin position="64"/>
        <end position="86"/>
    </location>
</feature>
<keyword evidence="3" id="KW-1185">Reference proteome</keyword>
<gene>
    <name evidence="2" type="ORF">FEF65_07545</name>
</gene>
<keyword evidence="1" id="KW-0472">Membrane</keyword>
<keyword evidence="1" id="KW-1133">Transmembrane helix</keyword>
<feature type="transmembrane region" description="Helical" evidence="1">
    <location>
        <begin position="133"/>
        <end position="151"/>
    </location>
</feature>
<feature type="transmembrane region" description="Helical" evidence="1">
    <location>
        <begin position="172"/>
        <end position="191"/>
    </location>
</feature>
<dbReference type="Proteomes" id="UP000306585">
    <property type="component" value="Unassembled WGS sequence"/>
</dbReference>
<evidence type="ECO:0000313" key="2">
    <source>
        <dbReference type="EMBL" id="TLS67280.1"/>
    </source>
</evidence>
<dbReference type="EMBL" id="VBRY01000006">
    <property type="protein sequence ID" value="TLS67280.1"/>
    <property type="molecule type" value="Genomic_DNA"/>
</dbReference>
<dbReference type="OrthoDB" id="5293862at2"/>
<feature type="transmembrane region" description="Helical" evidence="1">
    <location>
        <begin position="38"/>
        <end position="58"/>
    </location>
</feature>
<accession>A0A5R9GML1</accession>
<sequence length="241" mass="26869">MFSNISTGDITLNILLAVGILQLAWFSVMLFRRGVAPATIQHAVLPLLTIWILMWPVYSDSQTLWIGMLTLLLPSMLATLINSRFWQHLQQAWTSKNADVDIKIYKSIQLPPLAHQLLALLIALIWFRNIPEFGLGLALCLCLALPAAYWVDSLGHLTPRLIRLGFPAHPEQTLAGHLALIAISIVMLSWSLHVYHGTEWQPLFLATLITALTASATRALIPGQWFAPASMLSMGFVMWVL</sequence>
<protein>
    <submittedName>
        <fullName evidence="2">Uncharacterized protein</fullName>
    </submittedName>
</protein>
<dbReference type="AlphaFoldDB" id="A0A5R9GML1"/>
<evidence type="ECO:0000313" key="3">
    <source>
        <dbReference type="Proteomes" id="UP000306585"/>
    </source>
</evidence>
<name>A0A5R9GML1_9PROT</name>
<reference evidence="2 3" key="1">
    <citation type="journal article" date="2019" name="Appl. Environ. Microbiol.">
        <title>Environmental Evidence and Genomic Insight of Iron-oxidizing Bacteria Preference Towards More Corrosion Resistant Stainless Steel at Higher Salinities.</title>
        <authorList>
            <person name="Garrison C.E."/>
            <person name="Price K.A."/>
            <person name="Field E.K."/>
        </authorList>
    </citation>
    <scope>NUCLEOTIDE SEQUENCE [LARGE SCALE GENOMIC DNA]</scope>
    <source>
        <strain evidence="2 3">P3</strain>
    </source>
</reference>
<feature type="transmembrane region" description="Helical" evidence="1">
    <location>
        <begin position="203"/>
        <end position="221"/>
    </location>
</feature>
<feature type="transmembrane region" description="Helical" evidence="1">
    <location>
        <begin position="12"/>
        <end position="31"/>
    </location>
</feature>